<evidence type="ECO:0000256" key="2">
    <source>
        <dbReference type="ARBA" id="ARBA00006555"/>
    </source>
</evidence>
<dbReference type="OrthoDB" id="1248898at2"/>
<dbReference type="EMBL" id="FPAS01000002">
    <property type="protein sequence ID" value="SFT69899.1"/>
    <property type="molecule type" value="Genomic_DNA"/>
</dbReference>
<comment type="similarity">
    <text evidence="2">Belongs to the TonB family.</text>
</comment>
<sequence>MKTIIQLLTLSLLLFSPLTSQAKKGVIITVQVKNQLTRERVANALITVKEIGEEGFHTNPFGRTQLPKIHSDSITLTVQHPDYQTQTITKRYLPKKGTYLLEIGLDFTKERMNEYYAELKRMDSISSVSNKTDLFNNCIADSNSRNTKALFPGGESSLVLFLSYNTKYPKEDLQNHVQGNVIVRFTINTDGSLSDAEITKSVSPLIDQEALRLIRIMPDWTPAYCNGEPVTTKCSIPIHFHVY</sequence>
<dbReference type="RefSeq" id="WP_090248745.1">
    <property type="nucleotide sequence ID" value="NZ_FPAS01000002.1"/>
</dbReference>
<keyword evidence="13" id="KW-1185">Reference proteome</keyword>
<proteinExistence type="inferred from homology"/>
<dbReference type="Gene3D" id="3.30.1150.10">
    <property type="match status" value="1"/>
</dbReference>
<dbReference type="InterPro" id="IPR006260">
    <property type="entry name" value="TonB/TolA_C"/>
</dbReference>
<keyword evidence="5" id="KW-0997">Cell inner membrane</keyword>
<dbReference type="InterPro" id="IPR051045">
    <property type="entry name" value="TonB-dependent_transducer"/>
</dbReference>
<keyword evidence="10" id="KW-0732">Signal</keyword>
<dbReference type="Gene3D" id="2.60.40.1120">
    <property type="entry name" value="Carboxypeptidase-like, regulatory domain"/>
    <property type="match status" value="1"/>
</dbReference>
<dbReference type="GO" id="GO:0031992">
    <property type="term" value="F:energy transducer activity"/>
    <property type="evidence" value="ECO:0007669"/>
    <property type="project" value="TreeGrafter"/>
</dbReference>
<evidence type="ECO:0000256" key="4">
    <source>
        <dbReference type="ARBA" id="ARBA00022475"/>
    </source>
</evidence>
<evidence type="ECO:0000256" key="8">
    <source>
        <dbReference type="ARBA" id="ARBA00022989"/>
    </source>
</evidence>
<evidence type="ECO:0000256" key="9">
    <source>
        <dbReference type="ARBA" id="ARBA00023136"/>
    </source>
</evidence>
<feature type="domain" description="TonB C-terminal" evidence="11">
    <location>
        <begin position="153"/>
        <end position="243"/>
    </location>
</feature>
<organism evidence="12 13">
    <name type="scientific">Lishizhenia tianjinensis</name>
    <dbReference type="NCBI Taxonomy" id="477690"/>
    <lineage>
        <taxon>Bacteria</taxon>
        <taxon>Pseudomonadati</taxon>
        <taxon>Bacteroidota</taxon>
        <taxon>Flavobacteriia</taxon>
        <taxon>Flavobacteriales</taxon>
        <taxon>Crocinitomicaceae</taxon>
        <taxon>Lishizhenia</taxon>
    </lineage>
</organism>
<dbReference type="STRING" id="477690.SAMN05216474_1891"/>
<dbReference type="InterPro" id="IPR008969">
    <property type="entry name" value="CarboxyPept-like_regulatory"/>
</dbReference>
<keyword evidence="9" id="KW-0472">Membrane</keyword>
<dbReference type="NCBIfam" id="TIGR01352">
    <property type="entry name" value="tonB_Cterm"/>
    <property type="match status" value="1"/>
</dbReference>
<evidence type="ECO:0000256" key="1">
    <source>
        <dbReference type="ARBA" id="ARBA00004383"/>
    </source>
</evidence>
<dbReference type="AlphaFoldDB" id="A0A1I7A4P5"/>
<dbReference type="Pfam" id="PF03544">
    <property type="entry name" value="TonB_C"/>
    <property type="match status" value="1"/>
</dbReference>
<keyword evidence="6" id="KW-0812">Transmembrane</keyword>
<dbReference type="SUPFAM" id="SSF49464">
    <property type="entry name" value="Carboxypeptidase regulatory domain-like"/>
    <property type="match status" value="1"/>
</dbReference>
<evidence type="ECO:0000256" key="3">
    <source>
        <dbReference type="ARBA" id="ARBA00022448"/>
    </source>
</evidence>
<dbReference type="GO" id="GO:0015031">
    <property type="term" value="P:protein transport"/>
    <property type="evidence" value="ECO:0007669"/>
    <property type="project" value="UniProtKB-KW"/>
</dbReference>
<evidence type="ECO:0000313" key="13">
    <source>
        <dbReference type="Proteomes" id="UP000236454"/>
    </source>
</evidence>
<comment type="subcellular location">
    <subcellularLocation>
        <location evidence="1">Cell inner membrane</location>
        <topology evidence="1">Single-pass membrane protein</topology>
        <orientation evidence="1">Periplasmic side</orientation>
    </subcellularLocation>
</comment>
<reference evidence="12 13" key="1">
    <citation type="submission" date="2016-10" db="EMBL/GenBank/DDBJ databases">
        <authorList>
            <person name="de Groot N.N."/>
        </authorList>
    </citation>
    <scope>NUCLEOTIDE SEQUENCE [LARGE SCALE GENOMIC DNA]</scope>
    <source>
        <strain evidence="12 13">CGMCC 1.7005</strain>
    </source>
</reference>
<evidence type="ECO:0000256" key="6">
    <source>
        <dbReference type="ARBA" id="ARBA00022692"/>
    </source>
</evidence>
<protein>
    <submittedName>
        <fullName evidence="12">TonB family C-terminal domain-containing protein</fullName>
    </submittedName>
</protein>
<dbReference type="Proteomes" id="UP000236454">
    <property type="component" value="Unassembled WGS sequence"/>
</dbReference>
<evidence type="ECO:0000256" key="7">
    <source>
        <dbReference type="ARBA" id="ARBA00022927"/>
    </source>
</evidence>
<dbReference type="GO" id="GO:0098797">
    <property type="term" value="C:plasma membrane protein complex"/>
    <property type="evidence" value="ECO:0007669"/>
    <property type="project" value="TreeGrafter"/>
</dbReference>
<dbReference type="PANTHER" id="PTHR33446">
    <property type="entry name" value="PROTEIN TONB-RELATED"/>
    <property type="match status" value="1"/>
</dbReference>
<dbReference type="InterPro" id="IPR037682">
    <property type="entry name" value="TonB_C"/>
</dbReference>
<feature type="signal peptide" evidence="10">
    <location>
        <begin position="1"/>
        <end position="22"/>
    </location>
</feature>
<name>A0A1I7A4P5_9FLAO</name>
<evidence type="ECO:0000259" key="11">
    <source>
        <dbReference type="PROSITE" id="PS52015"/>
    </source>
</evidence>
<evidence type="ECO:0000256" key="10">
    <source>
        <dbReference type="SAM" id="SignalP"/>
    </source>
</evidence>
<dbReference type="PANTHER" id="PTHR33446:SF2">
    <property type="entry name" value="PROTEIN TONB"/>
    <property type="match status" value="1"/>
</dbReference>
<accession>A0A1I7A4P5</accession>
<dbReference type="GO" id="GO:0055085">
    <property type="term" value="P:transmembrane transport"/>
    <property type="evidence" value="ECO:0007669"/>
    <property type="project" value="InterPro"/>
</dbReference>
<gene>
    <name evidence="12" type="ORF">SAMN05216474_1891</name>
</gene>
<dbReference type="PROSITE" id="PS52015">
    <property type="entry name" value="TONB_CTD"/>
    <property type="match status" value="1"/>
</dbReference>
<keyword evidence="3" id="KW-0813">Transport</keyword>
<feature type="chain" id="PRO_5014802842" evidence="10">
    <location>
        <begin position="23"/>
        <end position="243"/>
    </location>
</feature>
<keyword evidence="8" id="KW-1133">Transmembrane helix</keyword>
<keyword evidence="7" id="KW-0653">Protein transport</keyword>
<evidence type="ECO:0000313" key="12">
    <source>
        <dbReference type="EMBL" id="SFT69899.1"/>
    </source>
</evidence>
<evidence type="ECO:0000256" key="5">
    <source>
        <dbReference type="ARBA" id="ARBA00022519"/>
    </source>
</evidence>
<keyword evidence="4" id="KW-1003">Cell membrane</keyword>
<dbReference type="SUPFAM" id="SSF74653">
    <property type="entry name" value="TolA/TonB C-terminal domain"/>
    <property type="match status" value="1"/>
</dbReference>